<dbReference type="RefSeq" id="WP_013597269.1">
    <property type="nucleotide sequence ID" value="NC_015144.1"/>
</dbReference>
<reference evidence="10 11" key="1">
    <citation type="journal article" date="2011" name="Stand. Genomic Sci.">
        <title>Complete genome sequence of Weeksella virosa type strain (9751).</title>
        <authorList>
            <person name="Lang E."/>
            <person name="Teshima H."/>
            <person name="Lucas S."/>
            <person name="Lapidus A."/>
            <person name="Hammon N."/>
            <person name="Deshpande S."/>
            <person name="Nolan M."/>
            <person name="Cheng J.F."/>
            <person name="Pitluck S."/>
            <person name="Liolios K."/>
            <person name="Pagani I."/>
            <person name="Mikhailova N."/>
            <person name="Ivanova N."/>
            <person name="Mavromatis K."/>
            <person name="Pati A."/>
            <person name="Tapia R."/>
            <person name="Han C."/>
            <person name="Goodwin L."/>
            <person name="Chen A."/>
            <person name="Palaniappan K."/>
            <person name="Land M."/>
            <person name="Hauser L."/>
            <person name="Chang Y.J."/>
            <person name="Jeffries C.D."/>
            <person name="Brambilla E.M."/>
            <person name="Kopitz M."/>
            <person name="Rohde M."/>
            <person name="Goker M."/>
            <person name="Tindall B.J."/>
            <person name="Detter J.C."/>
            <person name="Woyke T."/>
            <person name="Bristow J."/>
            <person name="Eisen J.A."/>
            <person name="Markowitz V."/>
            <person name="Hugenholtz P."/>
            <person name="Klenk H.P."/>
            <person name="Kyrpides N.C."/>
        </authorList>
    </citation>
    <scope>NUCLEOTIDE SEQUENCE [LARGE SCALE GENOMIC DNA]</scope>
    <source>
        <strain evidence="11">ATCC 43766 / DSM 16922 / JCM 21250 / NBRC 16016 / NCTC 11634 / CL345/78</strain>
    </source>
</reference>
<dbReference type="eggNOG" id="COG1002">
    <property type="taxonomic scope" value="Bacteria"/>
</dbReference>
<dbReference type="Pfam" id="PF20467">
    <property type="entry name" value="MmeI_C"/>
    <property type="match status" value="1"/>
</dbReference>
<evidence type="ECO:0000259" key="9">
    <source>
        <dbReference type="Pfam" id="PF20473"/>
    </source>
</evidence>
<dbReference type="InterPro" id="IPR029063">
    <property type="entry name" value="SAM-dependent_MTases_sf"/>
</dbReference>
<dbReference type="GO" id="GO:0032259">
    <property type="term" value="P:methylation"/>
    <property type="evidence" value="ECO:0007669"/>
    <property type="project" value="UniProtKB-KW"/>
</dbReference>
<dbReference type="InterPro" id="IPR046817">
    <property type="entry name" value="MmeI_N"/>
</dbReference>
<evidence type="ECO:0000256" key="3">
    <source>
        <dbReference type="ARBA" id="ARBA00022679"/>
    </source>
</evidence>
<evidence type="ECO:0000259" key="8">
    <source>
        <dbReference type="Pfam" id="PF20467"/>
    </source>
</evidence>
<reference evidence="11" key="2">
    <citation type="journal article" date="2011" name="Stand. Genomic Sci.">
        <title>Complete genome sequence of Weeksella virosa type strain (9751T).</title>
        <authorList>
            <person name="Lang E."/>
            <person name="Teshima H."/>
            <person name="Lucas S."/>
            <person name="Lapidus A."/>
            <person name="Hammon N."/>
            <person name="Deshpande S."/>
            <person name="Nolan M."/>
            <person name="Cheng J."/>
            <person name="Pitluck S."/>
            <person name="Liolios K."/>
            <person name="Pagani I."/>
            <person name="Mikhailova N."/>
            <person name="Ivanova N."/>
            <person name="Mavromatis K."/>
            <person name="Pati A."/>
            <person name="Tapia R."/>
            <person name="Han C."/>
            <person name="Goodwin L."/>
            <person name="Chen A."/>
            <person name="Palaniappan K."/>
            <person name="Land M."/>
            <person name="Hauser L."/>
            <person name="Chang Y."/>
            <person name="Jeffries C."/>
            <person name="Brambilla E."/>
            <person name="Kopitz M."/>
            <person name="Rohde M."/>
            <person name="Goker M."/>
            <person name="Tindall B."/>
            <person name="Detter J."/>
            <person name="Woyke T."/>
            <person name="Bristow J."/>
            <person name="Eisen J."/>
            <person name="Markowitz V."/>
            <person name="Hugenholtz P."/>
            <person name="Klenk H."/>
            <person name="Kyrpides N."/>
        </authorList>
    </citation>
    <scope>NUCLEOTIDE SEQUENCE [LARGE SCALE GENOMIC DNA]</scope>
    <source>
        <strain evidence="11">ATCC 43766 / DSM 16922 / JCM 21250 / NBRC 16016 / NCTC 11634 / CL345/78</strain>
    </source>
</reference>
<dbReference type="Proteomes" id="UP000008641">
    <property type="component" value="Chromosome"/>
</dbReference>
<name>F0NXA3_WEEVC</name>
<dbReference type="HOGENOM" id="CLU_005831_3_0_10"/>
<dbReference type="InterPro" id="IPR050953">
    <property type="entry name" value="N4_N6_ade-DNA_methylase"/>
</dbReference>
<dbReference type="AlphaFoldDB" id="F0NXA3"/>
<feature type="domain" description="MmeI-like C-terminal" evidence="8">
    <location>
        <begin position="821"/>
        <end position="901"/>
    </location>
</feature>
<feature type="domain" description="MmeI-like DNA-methyltransferase" evidence="9">
    <location>
        <begin position="333"/>
        <end position="592"/>
    </location>
</feature>
<evidence type="ECO:0000259" key="5">
    <source>
        <dbReference type="Pfam" id="PF20464"/>
    </source>
</evidence>
<evidence type="ECO:0000256" key="1">
    <source>
        <dbReference type="ARBA" id="ARBA00011900"/>
    </source>
</evidence>
<evidence type="ECO:0000256" key="2">
    <source>
        <dbReference type="ARBA" id="ARBA00022603"/>
    </source>
</evidence>
<dbReference type="REBASE" id="33033">
    <property type="entry name" value="WviI"/>
</dbReference>
<keyword evidence="3" id="KW-0808">Transferase</keyword>
<dbReference type="InterPro" id="IPR046820">
    <property type="entry name" value="MmeI_TRD"/>
</dbReference>
<dbReference type="GO" id="GO:0009007">
    <property type="term" value="F:site-specific DNA-methyltransferase (adenine-specific) activity"/>
    <property type="evidence" value="ECO:0007669"/>
    <property type="project" value="UniProtKB-EC"/>
</dbReference>
<evidence type="ECO:0000313" key="11">
    <source>
        <dbReference type="Proteomes" id="UP000008641"/>
    </source>
</evidence>
<dbReference type="Pfam" id="PF20464">
    <property type="entry name" value="MmeI_N"/>
    <property type="match status" value="1"/>
</dbReference>
<comment type="catalytic activity">
    <reaction evidence="4">
        <text>a 2'-deoxyadenosine in DNA + S-adenosyl-L-methionine = an N(6)-methyl-2'-deoxyadenosine in DNA + S-adenosyl-L-homocysteine + H(+)</text>
        <dbReference type="Rhea" id="RHEA:15197"/>
        <dbReference type="Rhea" id="RHEA-COMP:12418"/>
        <dbReference type="Rhea" id="RHEA-COMP:12419"/>
        <dbReference type="ChEBI" id="CHEBI:15378"/>
        <dbReference type="ChEBI" id="CHEBI:57856"/>
        <dbReference type="ChEBI" id="CHEBI:59789"/>
        <dbReference type="ChEBI" id="CHEBI:90615"/>
        <dbReference type="ChEBI" id="CHEBI:90616"/>
        <dbReference type="EC" id="2.1.1.72"/>
    </reaction>
</comment>
<dbReference type="PANTHER" id="PTHR33841:SF1">
    <property type="entry name" value="DNA METHYLTRANSFERASE A"/>
    <property type="match status" value="1"/>
</dbReference>
<dbReference type="PANTHER" id="PTHR33841">
    <property type="entry name" value="DNA METHYLTRANSFERASE YEEA-RELATED"/>
    <property type="match status" value="1"/>
</dbReference>
<organism evidence="10 11">
    <name type="scientific">Weeksella virosa (strain ATCC 43766 / DSM 16922 / JCM 21250 / CCUG 30538 / CDC 9751 / IAM 14551 / NBRC 16016 / NCTC 11634 / CL345/78)</name>
    <dbReference type="NCBI Taxonomy" id="865938"/>
    <lineage>
        <taxon>Bacteria</taxon>
        <taxon>Pseudomonadati</taxon>
        <taxon>Bacteroidota</taxon>
        <taxon>Flavobacteriia</taxon>
        <taxon>Flavobacteriales</taxon>
        <taxon>Weeksellaceae</taxon>
        <taxon>Weeksella</taxon>
    </lineage>
</organism>
<dbReference type="SUPFAM" id="SSF53335">
    <property type="entry name" value="S-adenosyl-L-methionine-dependent methyltransferases"/>
    <property type="match status" value="1"/>
</dbReference>
<keyword evidence="11" id="KW-1185">Reference proteome</keyword>
<proteinExistence type="predicted"/>
<dbReference type="Pfam" id="PF20473">
    <property type="entry name" value="MmeI_Mtase"/>
    <property type="match status" value="1"/>
</dbReference>
<keyword evidence="2" id="KW-0489">Methyltransferase</keyword>
<dbReference type="EC" id="2.1.1.72" evidence="1"/>
<gene>
    <name evidence="10" type="ordered locus">Weevi_0153</name>
</gene>
<dbReference type="InterPro" id="IPR046816">
    <property type="entry name" value="MmeI_Mtase"/>
</dbReference>
<protein>
    <recommendedName>
        <fullName evidence="1">site-specific DNA-methyltransferase (adenine-specific)</fullName>
        <ecNumber evidence="1">2.1.1.72</ecNumber>
    </recommendedName>
</protein>
<feature type="domain" description="MmeI-like helicase spacer" evidence="6">
    <location>
        <begin position="179"/>
        <end position="257"/>
    </location>
</feature>
<accession>F0NXA3</accession>
<feature type="domain" description="MmeI-like target recognition" evidence="7">
    <location>
        <begin position="616"/>
        <end position="818"/>
    </location>
</feature>
<dbReference type="Gene3D" id="3.40.50.150">
    <property type="entry name" value="Vaccinia Virus protein VP39"/>
    <property type="match status" value="1"/>
</dbReference>
<sequence length="911" mass="105092">MALSWNEIKDRALKFTKEWEGESRERAEKDTFWNDFFNVFGISRRRLATFEEPVKKLNNKQGFIDLFWKGTLLVEHKSKGKNLDAAFEQATDYFHGIKEHELPKYVLVSDFENFKLYDLDDKKEYEFGIKDFHKNIKLFGFIAGYQKRTFKDEDPVNIKAAELMGKLHDQLEESGYEGHPLEVFLVRLLFCLFADDTGIFEKDTFKEFIEVKTNEDGSDLGAWLAQYFQVLNTPTDKRLKNLDEHLAAFPYVNGKLFEEPLPIASFNSRMREILLECSSLDWGKISPAIFGSMFQSVMNPEERRNLGAHYTSEKNILKLIKPLFLDELQAEFKKVKSNKNKLKEFHQKLGSLKFLDPACGCGNFLIITYRELRLLELEILKELYGGQQVIGIDQIMLVDVDQFYGIEYDEFPARIAEVALWLMDHQMNLRISEAFGMYYARLPLKKSATIVHGNALRTIWTDIVPKSELSYILGNPPFYGKQYQSKEQKEDMALVFNGVKGAGVLDYVTAWYLKASKLINGTEIKVGFVSTNSIAQGEQTGLLWNELFNNYGIKIHFAHRTFNWSNEARGKAAVHVIIIGFANFDTKKKSIWTYDDIKGEPLEIAVKNINPYLVEGADLVVLKRRKPICNVSEISFGSMPNDGGNFLLSPEEKDELLSIEPNASQVIKPLLSAHEFLNGKKKYCIWLKGVSPKLLKQLKEVHKRVENVKQLRLKSSRAATQKLAAFPSLFGEIRQPENDFVLVPLNSSMNRKYIPMGFFDNNHIPNNTCSAIDQATLFEFGVLQSDMHMTWVNYVCGRIKSDYRYSNEIVYNNYPWPKEPSDKNKKAVETKAQKVLDVRAEFLESSLADLYDPLTMPPKLVKAHQELDKAVDLCYRPQAFNNETARIEFLFDLYNEYTMPLLKKEKKTKKK</sequence>
<evidence type="ECO:0000256" key="4">
    <source>
        <dbReference type="ARBA" id="ARBA00047942"/>
    </source>
</evidence>
<evidence type="ECO:0000259" key="6">
    <source>
        <dbReference type="Pfam" id="PF20465"/>
    </source>
</evidence>
<dbReference type="InterPro" id="IPR046819">
    <property type="entry name" value="MmeI_hel"/>
</dbReference>
<feature type="domain" description="MmeI-like N-terminal" evidence="5">
    <location>
        <begin position="11"/>
        <end position="174"/>
    </location>
</feature>
<dbReference type="EMBL" id="CP002455">
    <property type="protein sequence ID" value="ADX66877.1"/>
    <property type="molecule type" value="Genomic_DNA"/>
</dbReference>
<dbReference type="InterPro" id="IPR046818">
    <property type="entry name" value="MmeI_C"/>
</dbReference>
<dbReference type="Pfam" id="PF20465">
    <property type="entry name" value="MmeI_hel"/>
    <property type="match status" value="1"/>
</dbReference>
<dbReference type="KEGG" id="wvi:Weevi_0153"/>
<evidence type="ECO:0000259" key="7">
    <source>
        <dbReference type="Pfam" id="PF20466"/>
    </source>
</evidence>
<dbReference type="Pfam" id="PF20466">
    <property type="entry name" value="MmeI_TRD"/>
    <property type="match status" value="1"/>
</dbReference>
<evidence type="ECO:0000313" key="10">
    <source>
        <dbReference type="EMBL" id="ADX66877.1"/>
    </source>
</evidence>
<dbReference type="OrthoDB" id="32195at2"/>
<dbReference type="STRING" id="865938.Weevi_0153"/>